<dbReference type="Gene3D" id="3.40.50.300">
    <property type="entry name" value="P-loop containing nucleotide triphosphate hydrolases"/>
    <property type="match status" value="1"/>
</dbReference>
<name>A0AAC9T329_UREPR</name>
<gene>
    <name evidence="3" type="ORF">CEG42_00975</name>
</gene>
<feature type="coiled-coil region" evidence="1">
    <location>
        <begin position="394"/>
        <end position="421"/>
    </location>
</feature>
<protein>
    <recommendedName>
        <fullName evidence="2">DUF2326 domain-containing protein</fullName>
    </recommendedName>
</protein>
<evidence type="ECO:0000313" key="3">
    <source>
        <dbReference type="EMBL" id="ASD29815.1"/>
    </source>
</evidence>
<feature type="coiled-coil region" evidence="1">
    <location>
        <begin position="220"/>
        <end position="247"/>
    </location>
</feature>
<dbReference type="InterPro" id="IPR018760">
    <property type="entry name" value="DUF2326"/>
</dbReference>
<dbReference type="Pfam" id="PF10088">
    <property type="entry name" value="DUF2326"/>
    <property type="match status" value="1"/>
</dbReference>
<dbReference type="EMBL" id="CP021991">
    <property type="protein sequence ID" value="ASD29815.1"/>
    <property type="molecule type" value="Genomic_DNA"/>
</dbReference>
<reference evidence="3 4" key="1">
    <citation type="submission" date="2017-06" db="EMBL/GenBank/DDBJ databases">
        <title>Genome Sequencing and Comparative Genomics Analysis of Five Ureaplasma Urealyticums with Different Drug Resistance.</title>
        <authorList>
            <person name="Ma L."/>
            <person name="Jia T."/>
        </authorList>
    </citation>
    <scope>NUCLEOTIDE SEQUENCE [LARGE SCALE GENOMIC DNA]</scope>
    <source>
        <strain evidence="4">hebnu uu3</strain>
    </source>
</reference>
<evidence type="ECO:0000256" key="1">
    <source>
        <dbReference type="SAM" id="Coils"/>
    </source>
</evidence>
<evidence type="ECO:0000313" key="4">
    <source>
        <dbReference type="Proteomes" id="UP000197054"/>
    </source>
</evidence>
<dbReference type="AlphaFoldDB" id="A0AAC9T329"/>
<evidence type="ECO:0000259" key="2">
    <source>
        <dbReference type="Pfam" id="PF10088"/>
    </source>
</evidence>
<accession>A0AAC9T329</accession>
<dbReference type="Proteomes" id="UP000197054">
    <property type="component" value="Chromosome"/>
</dbReference>
<feature type="domain" description="DUF2326" evidence="2">
    <location>
        <begin position="445"/>
        <end position="570"/>
    </location>
</feature>
<keyword evidence="1" id="KW-0175">Coiled coil</keyword>
<organism evidence="3 4">
    <name type="scientific">Ureaplasma parvum</name>
    <name type="common">Ureaplasma urealyticum biotype 1</name>
    <dbReference type="NCBI Taxonomy" id="134821"/>
    <lineage>
        <taxon>Bacteria</taxon>
        <taxon>Bacillati</taxon>
        <taxon>Mycoplasmatota</taxon>
        <taxon>Mycoplasmoidales</taxon>
        <taxon>Mycoplasmoidaceae</taxon>
        <taxon>Ureaplasma</taxon>
    </lineage>
</organism>
<sequence length="570" mass="66902">MFIKNLKISTNKKIIRSMDFKEGLNLIIDDTPTNDQKQTGNNVGKTTVLKLVNYCLGGDGKEIYTDHENKKDIYQKIKDFLIEEEVLITLTLVENLKIDSKKIIIERDFVSGKNSVRRINGEQILQDKFELKLKQLIFPNLDSDKPSFRQLISHNIRYNDESINNTLKTLNKYTTDVEYETLYLYLLKCTFNDADKKQSIIAKLKQEKNYKNRLESKQTKNSYKIALNLIENEINELNEKKSSFNTNKNFELDLNSLNEIRYQISKNSSIISKLTIRRDIILDAKKEMEASVSIIDIKQIKILYNEAKNYLEKITKTFEELVNYHNKMIVEKINFITKELPDIENKIDKEQEILNKNLEYEKQLIDKVSKSDSFEELNKIISSLTQKYRQKGEYESIISQINEVENNIAKLEVNLTEIDNILYSNEFEENLNSQLVKFNKYFSRISNELYGERYALKFEKEINKKTNKPVYKFSSFNLNMSTGKKQGEILCFDLAYILFADNEKIPTLHFLLNDKKELMHDNQLLKVQEFVCKNNIQLIVSMLKDKLPNGLINNSNIVIELSQENKLFKI</sequence>
<dbReference type="RefSeq" id="WP_006689196.1">
    <property type="nucleotide sequence ID" value="NZ_CAMQQM010000001.1"/>
</dbReference>
<proteinExistence type="predicted"/>
<dbReference type="InterPro" id="IPR027417">
    <property type="entry name" value="P-loop_NTPase"/>
</dbReference>